<name>A0A699VZT3_TANCI</name>
<feature type="non-terminal residue" evidence="1">
    <location>
        <position position="1"/>
    </location>
</feature>
<organism evidence="1">
    <name type="scientific">Tanacetum cinerariifolium</name>
    <name type="common">Dalmatian daisy</name>
    <name type="synonym">Chrysanthemum cinerariifolium</name>
    <dbReference type="NCBI Taxonomy" id="118510"/>
    <lineage>
        <taxon>Eukaryota</taxon>
        <taxon>Viridiplantae</taxon>
        <taxon>Streptophyta</taxon>
        <taxon>Embryophyta</taxon>
        <taxon>Tracheophyta</taxon>
        <taxon>Spermatophyta</taxon>
        <taxon>Magnoliopsida</taxon>
        <taxon>eudicotyledons</taxon>
        <taxon>Gunneridae</taxon>
        <taxon>Pentapetalae</taxon>
        <taxon>asterids</taxon>
        <taxon>campanulids</taxon>
        <taxon>Asterales</taxon>
        <taxon>Asteraceae</taxon>
        <taxon>Asteroideae</taxon>
        <taxon>Anthemideae</taxon>
        <taxon>Anthemidinae</taxon>
        <taxon>Tanacetum</taxon>
    </lineage>
</organism>
<evidence type="ECO:0000313" key="1">
    <source>
        <dbReference type="EMBL" id="GFD41052.1"/>
    </source>
</evidence>
<feature type="non-terminal residue" evidence="1">
    <location>
        <position position="110"/>
    </location>
</feature>
<proteinExistence type="predicted"/>
<protein>
    <submittedName>
        <fullName evidence="1">Zinc finger, CCHC-type</fullName>
    </submittedName>
</protein>
<dbReference type="AlphaFoldDB" id="A0A699VZT3"/>
<reference evidence="1" key="1">
    <citation type="journal article" date="2019" name="Sci. Rep.">
        <title>Draft genome of Tanacetum cinerariifolium, the natural source of mosquito coil.</title>
        <authorList>
            <person name="Yamashiro T."/>
            <person name="Shiraishi A."/>
            <person name="Satake H."/>
            <person name="Nakayama K."/>
        </authorList>
    </citation>
    <scope>NUCLEOTIDE SEQUENCE</scope>
</reference>
<gene>
    <name evidence="1" type="ORF">Tci_913021</name>
</gene>
<sequence>VPPAALAAHAAWVKGQKEVAVLMLLTMDLKIQRNLAHLVSLILVSLNKDFDSFVQNYNMHDMGKTVNELHVMLKLHEESLPKKDANTALHAIRAGRVQKNQKNKPHKAAK</sequence>
<comment type="caution">
    <text evidence="1">The sequence shown here is derived from an EMBL/GenBank/DDBJ whole genome shotgun (WGS) entry which is preliminary data.</text>
</comment>
<dbReference type="EMBL" id="BKCJ011544987">
    <property type="protein sequence ID" value="GFD41052.1"/>
    <property type="molecule type" value="Genomic_DNA"/>
</dbReference>
<accession>A0A699VZT3</accession>